<gene>
    <name evidence="2" type="ORF">CA85_45310</name>
</gene>
<proteinExistence type="predicted"/>
<keyword evidence="3" id="KW-1185">Reference proteome</keyword>
<name>A0A5C5X0Q7_9BACT</name>
<protein>
    <submittedName>
        <fullName evidence="2">Uncharacterized protein</fullName>
    </submittedName>
</protein>
<dbReference type="EMBL" id="SJPK01000016">
    <property type="protein sequence ID" value="TWT56189.1"/>
    <property type="molecule type" value="Genomic_DNA"/>
</dbReference>
<dbReference type="Proteomes" id="UP000318053">
    <property type="component" value="Unassembled WGS sequence"/>
</dbReference>
<feature type="region of interest" description="Disordered" evidence="1">
    <location>
        <begin position="44"/>
        <end position="63"/>
    </location>
</feature>
<accession>A0A5C5X0Q7</accession>
<dbReference type="RefSeq" id="WP_146393360.1">
    <property type="nucleotide sequence ID" value="NZ_SJPK01000016.1"/>
</dbReference>
<dbReference type="AlphaFoldDB" id="A0A5C5X0Q7"/>
<reference evidence="2 3" key="1">
    <citation type="submission" date="2019-02" db="EMBL/GenBank/DDBJ databases">
        <title>Deep-cultivation of Planctomycetes and their phenomic and genomic characterization uncovers novel biology.</title>
        <authorList>
            <person name="Wiegand S."/>
            <person name="Jogler M."/>
            <person name="Boedeker C."/>
            <person name="Pinto D."/>
            <person name="Vollmers J."/>
            <person name="Rivas-Marin E."/>
            <person name="Kohn T."/>
            <person name="Peeters S.H."/>
            <person name="Heuer A."/>
            <person name="Rast P."/>
            <person name="Oberbeckmann S."/>
            <person name="Bunk B."/>
            <person name="Jeske O."/>
            <person name="Meyerdierks A."/>
            <person name="Storesund J.E."/>
            <person name="Kallscheuer N."/>
            <person name="Luecker S."/>
            <person name="Lage O.M."/>
            <person name="Pohl T."/>
            <person name="Merkel B.J."/>
            <person name="Hornburger P."/>
            <person name="Mueller R.-W."/>
            <person name="Bruemmer F."/>
            <person name="Labrenz M."/>
            <person name="Spormann A.M."/>
            <person name="Op Den Camp H."/>
            <person name="Overmann J."/>
            <person name="Amann R."/>
            <person name="Jetten M.S.M."/>
            <person name="Mascher T."/>
            <person name="Medema M.H."/>
            <person name="Devos D.P."/>
            <person name="Kaster A.-K."/>
            <person name="Ovreas L."/>
            <person name="Rohde M."/>
            <person name="Galperin M.Y."/>
            <person name="Jogler C."/>
        </authorList>
    </citation>
    <scope>NUCLEOTIDE SEQUENCE [LARGE SCALE GENOMIC DNA]</scope>
    <source>
        <strain evidence="2 3">CA85</strain>
    </source>
</reference>
<evidence type="ECO:0000313" key="3">
    <source>
        <dbReference type="Proteomes" id="UP000318053"/>
    </source>
</evidence>
<comment type="caution">
    <text evidence="2">The sequence shown here is derived from an EMBL/GenBank/DDBJ whole genome shotgun (WGS) entry which is preliminary data.</text>
</comment>
<evidence type="ECO:0000256" key="1">
    <source>
        <dbReference type="SAM" id="MobiDB-lite"/>
    </source>
</evidence>
<evidence type="ECO:0000313" key="2">
    <source>
        <dbReference type="EMBL" id="TWT56189.1"/>
    </source>
</evidence>
<sequence length="63" mass="7074">MIRKLLTLTSICCLCTFAPGCSDSGPNTVNQPEETKTIEQQLEEDKVRAKEEAAELREQAQYN</sequence>
<organism evidence="2 3">
    <name type="scientific">Allorhodopirellula solitaria</name>
    <dbReference type="NCBI Taxonomy" id="2527987"/>
    <lineage>
        <taxon>Bacteria</taxon>
        <taxon>Pseudomonadati</taxon>
        <taxon>Planctomycetota</taxon>
        <taxon>Planctomycetia</taxon>
        <taxon>Pirellulales</taxon>
        <taxon>Pirellulaceae</taxon>
        <taxon>Allorhodopirellula</taxon>
    </lineage>
</organism>